<evidence type="ECO:0000313" key="8">
    <source>
        <dbReference type="EMBL" id="MBS8121825.1"/>
    </source>
</evidence>
<evidence type="ECO:0000256" key="3">
    <source>
        <dbReference type="ARBA" id="ARBA00022475"/>
    </source>
</evidence>
<keyword evidence="5 7" id="KW-1133">Transmembrane helix</keyword>
<comment type="subcellular location">
    <subcellularLocation>
        <location evidence="1">Cell membrane</location>
        <topology evidence="1">Multi-pass membrane protein</topology>
    </subcellularLocation>
</comment>
<feature type="transmembrane region" description="Helical" evidence="7">
    <location>
        <begin position="6"/>
        <end position="28"/>
    </location>
</feature>
<evidence type="ECO:0000256" key="6">
    <source>
        <dbReference type="ARBA" id="ARBA00023136"/>
    </source>
</evidence>
<keyword evidence="3" id="KW-1003">Cell membrane</keyword>
<organism evidence="8 9">
    <name type="scientific">Candidatus Vampirococcus lugosii</name>
    <dbReference type="NCBI Taxonomy" id="2789015"/>
    <lineage>
        <taxon>Bacteria</taxon>
        <taxon>Candidatus Absconditibacteriota</taxon>
        <taxon>Vampirococcus</taxon>
    </lineage>
</organism>
<name>A0ABS5QKR9_9BACT</name>
<evidence type="ECO:0000313" key="9">
    <source>
        <dbReference type="Proteomes" id="UP000680365"/>
    </source>
</evidence>
<dbReference type="EMBL" id="JAEDAM010000017">
    <property type="protein sequence ID" value="MBS8121825.1"/>
    <property type="molecule type" value="Genomic_DNA"/>
</dbReference>
<evidence type="ECO:0000256" key="5">
    <source>
        <dbReference type="ARBA" id="ARBA00022989"/>
    </source>
</evidence>
<evidence type="ECO:0000256" key="1">
    <source>
        <dbReference type="ARBA" id="ARBA00004651"/>
    </source>
</evidence>
<comment type="caution">
    <text evidence="8">The sequence shown here is derived from an EMBL/GenBank/DDBJ whole genome shotgun (WGS) entry which is preliminary data.</text>
</comment>
<evidence type="ECO:0008006" key="10">
    <source>
        <dbReference type="Google" id="ProtNLM"/>
    </source>
</evidence>
<accession>A0ABS5QKR9</accession>
<gene>
    <name evidence="8" type="ORF">VAMP_27n59</name>
</gene>
<evidence type="ECO:0000256" key="2">
    <source>
        <dbReference type="ARBA" id="ARBA00005779"/>
    </source>
</evidence>
<sequence length="69" mass="7503">MLDTNVLIGSLVYIFIGILIFVTIIIVLDKVTPWSLHKELIEDENVSLGIIIGCLFISIAIIIAAAIHG</sequence>
<dbReference type="Proteomes" id="UP000680365">
    <property type="component" value="Unassembled WGS sequence"/>
</dbReference>
<reference evidence="8 9" key="1">
    <citation type="journal article" date="2021" name="Nat. Commun.">
        <title>Reductive evolution and unique predatory mode in the CPR bacterium Vampirococcus lugosii.</title>
        <authorList>
            <person name="Moreira D."/>
            <person name="Zivanovic Y."/>
            <person name="Lopez-Archilla A.I."/>
            <person name="Iniesto M."/>
            <person name="Lopez-Garcia P."/>
        </authorList>
    </citation>
    <scope>NUCLEOTIDE SEQUENCE [LARGE SCALE GENOMIC DNA]</scope>
    <source>
        <strain evidence="8">Chiprana</strain>
    </source>
</reference>
<dbReference type="Pfam" id="PF03994">
    <property type="entry name" value="DUF350"/>
    <property type="match status" value="1"/>
</dbReference>
<dbReference type="InterPro" id="IPR007140">
    <property type="entry name" value="DUF350"/>
</dbReference>
<keyword evidence="4 7" id="KW-0812">Transmembrane</keyword>
<evidence type="ECO:0000256" key="7">
    <source>
        <dbReference type="SAM" id="Phobius"/>
    </source>
</evidence>
<comment type="similarity">
    <text evidence="2">Belongs to the UPF0719 family.</text>
</comment>
<keyword evidence="6 7" id="KW-0472">Membrane</keyword>
<keyword evidence="9" id="KW-1185">Reference proteome</keyword>
<evidence type="ECO:0000256" key="4">
    <source>
        <dbReference type="ARBA" id="ARBA00022692"/>
    </source>
</evidence>
<proteinExistence type="inferred from homology"/>
<feature type="transmembrane region" description="Helical" evidence="7">
    <location>
        <begin position="48"/>
        <end position="67"/>
    </location>
</feature>
<protein>
    <recommendedName>
        <fullName evidence="10">DUF350 domain-containing protein</fullName>
    </recommendedName>
</protein>
<dbReference type="RefSeq" id="WP_213348694.1">
    <property type="nucleotide sequence ID" value="NZ_JAEDAM010000017.1"/>
</dbReference>